<feature type="compositionally biased region" description="Basic residues" evidence="1">
    <location>
        <begin position="1"/>
        <end position="29"/>
    </location>
</feature>
<dbReference type="AlphaFoldDB" id="A0A0D0UTX6"/>
<name>A0A0D0UTX6_9TREE</name>
<dbReference type="EMBL" id="KN847909">
    <property type="protein sequence ID" value="KIR38651.1"/>
    <property type="molecule type" value="Genomic_DNA"/>
</dbReference>
<dbReference type="Proteomes" id="UP000053392">
    <property type="component" value="Unassembled WGS sequence"/>
</dbReference>
<protein>
    <submittedName>
        <fullName evidence="2">Uncharacterized protein</fullName>
    </submittedName>
</protein>
<evidence type="ECO:0000313" key="2">
    <source>
        <dbReference type="EMBL" id="KIR38651.1"/>
    </source>
</evidence>
<gene>
    <name evidence="2" type="ORF">I313_05289</name>
</gene>
<dbReference type="HOGENOM" id="CLU_3032283_0_0_1"/>
<feature type="region of interest" description="Disordered" evidence="1">
    <location>
        <begin position="1"/>
        <end position="39"/>
    </location>
</feature>
<evidence type="ECO:0000256" key="1">
    <source>
        <dbReference type="SAM" id="MobiDB-lite"/>
    </source>
</evidence>
<keyword evidence="3" id="KW-1185">Reference proteome</keyword>
<sequence>MAHRLSRHIPRQRHRPRHPPHRRPLRRRQQERVPTARAAAVRCTRRIRLCHAHRV</sequence>
<accession>A0A0D0UTX6</accession>
<organism evidence="2 3">
    <name type="scientific">Cryptococcus deuterogattii Ram5</name>
    <dbReference type="NCBI Taxonomy" id="1296110"/>
    <lineage>
        <taxon>Eukaryota</taxon>
        <taxon>Fungi</taxon>
        <taxon>Dikarya</taxon>
        <taxon>Basidiomycota</taxon>
        <taxon>Agaricomycotina</taxon>
        <taxon>Tremellomycetes</taxon>
        <taxon>Tremellales</taxon>
        <taxon>Cryptococcaceae</taxon>
        <taxon>Cryptococcus</taxon>
        <taxon>Cryptococcus gattii species complex</taxon>
    </lineage>
</organism>
<reference evidence="2 3" key="1">
    <citation type="submission" date="2015-01" db="EMBL/GenBank/DDBJ databases">
        <title>The Genome Sequence of Cryptococcus gattii Ram5.</title>
        <authorList>
            <consortium name="The Broad Institute Genomics Platform"/>
            <person name="Cuomo C."/>
            <person name="Litvintseva A."/>
            <person name="Chen Y."/>
            <person name="Heitman J."/>
            <person name="Sun S."/>
            <person name="Springer D."/>
            <person name="Dromer F."/>
            <person name="Young S."/>
            <person name="Zeng Q."/>
            <person name="Gargeya S."/>
            <person name="Abouelleil A."/>
            <person name="Alvarado L."/>
            <person name="Chapman S.B."/>
            <person name="Gainer-Dewar J."/>
            <person name="Goldberg J."/>
            <person name="Griggs A."/>
            <person name="Gujja S."/>
            <person name="Hansen M."/>
            <person name="Howarth C."/>
            <person name="Imamovic A."/>
            <person name="Larimer J."/>
            <person name="Murphy C."/>
            <person name="Naylor J."/>
            <person name="Pearson M."/>
            <person name="Priest M."/>
            <person name="Roberts A."/>
            <person name="Saif S."/>
            <person name="Shea T."/>
            <person name="Sykes S."/>
            <person name="Wortman J."/>
            <person name="Nusbaum C."/>
            <person name="Birren B."/>
        </authorList>
    </citation>
    <scope>NUCLEOTIDE SEQUENCE [LARGE SCALE GENOMIC DNA]</scope>
    <source>
        <strain evidence="2 3">Ram5</strain>
    </source>
</reference>
<evidence type="ECO:0000313" key="3">
    <source>
        <dbReference type="Proteomes" id="UP000053392"/>
    </source>
</evidence>
<proteinExistence type="predicted"/>